<evidence type="ECO:0000256" key="10">
    <source>
        <dbReference type="SAM" id="Coils"/>
    </source>
</evidence>
<name>A0A812BNM9_ACAPH</name>
<protein>
    <recommendedName>
        <fullName evidence="7">Centrosomal protein CCDC61</fullName>
    </recommendedName>
    <alternativeName>
        <fullName evidence="8">Coiled-coil domain-containing protein 61</fullName>
    </alternativeName>
    <alternativeName>
        <fullName evidence="9">VFL3 homolog</fullName>
    </alternativeName>
</protein>
<dbReference type="AlphaFoldDB" id="A0A812BNM9"/>
<evidence type="ECO:0000256" key="2">
    <source>
        <dbReference type="ARBA" id="ARBA00022490"/>
    </source>
</evidence>
<reference evidence="12" key="1">
    <citation type="submission" date="2021-01" db="EMBL/GenBank/DDBJ databases">
        <authorList>
            <person name="Li R."/>
            <person name="Bekaert M."/>
        </authorList>
    </citation>
    <scope>NUCLEOTIDE SEQUENCE</scope>
    <source>
        <strain evidence="12">Farmed</strain>
    </source>
</reference>
<dbReference type="GO" id="GO:0036064">
    <property type="term" value="C:ciliary basal body"/>
    <property type="evidence" value="ECO:0007669"/>
    <property type="project" value="TreeGrafter"/>
</dbReference>
<dbReference type="OrthoDB" id="568137at2759"/>
<evidence type="ECO:0000256" key="8">
    <source>
        <dbReference type="ARBA" id="ARBA00041518"/>
    </source>
</evidence>
<evidence type="ECO:0000256" key="1">
    <source>
        <dbReference type="ARBA" id="ARBA00004120"/>
    </source>
</evidence>
<feature type="compositionally biased region" description="Basic and acidic residues" evidence="11">
    <location>
        <begin position="444"/>
        <end position="455"/>
    </location>
</feature>
<feature type="compositionally biased region" description="Polar residues" evidence="11">
    <location>
        <begin position="422"/>
        <end position="434"/>
    </location>
</feature>
<evidence type="ECO:0000256" key="3">
    <source>
        <dbReference type="ARBA" id="ARBA00023054"/>
    </source>
</evidence>
<keyword evidence="4" id="KW-0206">Cytoskeleton</keyword>
<comment type="caution">
    <text evidence="12">The sequence shown here is derived from an EMBL/GenBank/DDBJ whole genome shotgun (WGS) entry which is preliminary data.</text>
</comment>
<dbReference type="Proteomes" id="UP000597762">
    <property type="component" value="Unassembled WGS sequence"/>
</dbReference>
<dbReference type="PANTHER" id="PTHR22691">
    <property type="entry name" value="YEAST SPT2-RELATED"/>
    <property type="match status" value="1"/>
</dbReference>
<evidence type="ECO:0000256" key="9">
    <source>
        <dbReference type="ARBA" id="ARBA00042326"/>
    </source>
</evidence>
<evidence type="ECO:0000256" key="5">
    <source>
        <dbReference type="ARBA" id="ARBA00023273"/>
    </source>
</evidence>
<sequence>MFSIRDKQQMPKSWKVLINFLTTQSVSLAYHFGIRPTPSANEQLRAEFCYLTSMATEDENLNASGQFSFRGIDYVIFMTVDKDGNSFTIEVQDSLTVDHWGGTFDVEYIEGLTHKTGNFKQFSIFANMLKTAILQKSDSVTLDLLTYSDLELLRQRRSGTNGMTPTVMAKPICPSNLKSRRYLILIYTVEFDRIHYPLPLHFKEKLNPKSLQETVVKLRMEIKQLKEEMKSNKLADFEKLQRQFDSLQKDKEIGTPSSELHQERRNGGHKKEVALLKEVIKKLENDLMKEKSIHQRHQRKKAQELRELQLEVKELRSSERQLKIRIKTLTNELAVYKRQQIRPARTCRRDRSSSLESMGRHSLRDRSSSRERSLSRERTGLHRERSNSRETRGKERIYSRYDNSLISSRHSNNSSGSKKNSFVRSRTPSPSTKNGRFDPTAYIRNKERKQEEIRNRKQWNRCNSLERKTKSSPKMRQLQRSIESYADSSDGNLSEGSVSSFYKVRHPPNQKLRTESKYTYTCSPDVDKNHSSTDNKQTHQYKGENNGMHMLEQSLEIAEIDAKLERLQKQLLKSSLS</sequence>
<evidence type="ECO:0000313" key="13">
    <source>
        <dbReference type="Proteomes" id="UP000597762"/>
    </source>
</evidence>
<organism evidence="12 13">
    <name type="scientific">Acanthosepion pharaonis</name>
    <name type="common">Pharaoh cuttlefish</name>
    <name type="synonym">Sepia pharaonis</name>
    <dbReference type="NCBI Taxonomy" id="158019"/>
    <lineage>
        <taxon>Eukaryota</taxon>
        <taxon>Metazoa</taxon>
        <taxon>Spiralia</taxon>
        <taxon>Lophotrochozoa</taxon>
        <taxon>Mollusca</taxon>
        <taxon>Cephalopoda</taxon>
        <taxon>Coleoidea</taxon>
        <taxon>Decapodiformes</taxon>
        <taxon>Sepiida</taxon>
        <taxon>Sepiina</taxon>
        <taxon>Sepiidae</taxon>
        <taxon>Acanthosepion</taxon>
    </lineage>
</organism>
<keyword evidence="5" id="KW-0966">Cell projection</keyword>
<feature type="region of interest" description="Disordered" evidence="11">
    <location>
        <begin position="340"/>
        <end position="545"/>
    </location>
</feature>
<feature type="coiled-coil region" evidence="10">
    <location>
        <begin position="208"/>
        <end position="339"/>
    </location>
</feature>
<keyword evidence="2" id="KW-0963">Cytoplasm</keyword>
<accession>A0A812BNM9</accession>
<evidence type="ECO:0000256" key="4">
    <source>
        <dbReference type="ARBA" id="ARBA00023212"/>
    </source>
</evidence>
<dbReference type="EMBL" id="CAHIKZ030000777">
    <property type="protein sequence ID" value="CAE1238115.1"/>
    <property type="molecule type" value="Genomic_DNA"/>
</dbReference>
<dbReference type="CDD" id="cd22284">
    <property type="entry name" value="HD_CCDC61_N"/>
    <property type="match status" value="1"/>
</dbReference>
<keyword evidence="13" id="KW-1185">Reference proteome</keyword>
<dbReference type="InterPro" id="IPR049733">
    <property type="entry name" value="CCDC61_N"/>
</dbReference>
<evidence type="ECO:0000256" key="7">
    <source>
        <dbReference type="ARBA" id="ARBA00040683"/>
    </source>
</evidence>
<comment type="subcellular location">
    <subcellularLocation>
        <location evidence="1">Cytoplasm</location>
        <location evidence="1">Cytoskeleton</location>
        <location evidence="1">Cilium basal body</location>
    </subcellularLocation>
</comment>
<proteinExistence type="inferred from homology"/>
<feature type="compositionally biased region" description="Polar residues" evidence="11">
    <location>
        <begin position="472"/>
        <end position="500"/>
    </location>
</feature>
<keyword evidence="3 10" id="KW-0175">Coiled coil</keyword>
<dbReference type="PANTHER" id="PTHR22691:SF1">
    <property type="entry name" value="CENTROSOMAL PROTEIN CCDC61"/>
    <property type="match status" value="1"/>
</dbReference>
<feature type="compositionally biased region" description="Basic and acidic residues" evidence="11">
    <location>
        <begin position="525"/>
        <end position="537"/>
    </location>
</feature>
<evidence type="ECO:0000256" key="6">
    <source>
        <dbReference type="ARBA" id="ARBA00038217"/>
    </source>
</evidence>
<evidence type="ECO:0000313" key="12">
    <source>
        <dbReference type="EMBL" id="CAE1238115.1"/>
    </source>
</evidence>
<evidence type="ECO:0000256" key="11">
    <source>
        <dbReference type="SAM" id="MobiDB-lite"/>
    </source>
</evidence>
<feature type="compositionally biased region" description="Low complexity" evidence="11">
    <location>
        <begin position="403"/>
        <end position="420"/>
    </location>
</feature>
<comment type="similarity">
    <text evidence="6">Belongs to the CCDC61 family.</text>
</comment>
<gene>
    <name evidence="12" type="ORF">SPHA_21092</name>
</gene>
<feature type="compositionally biased region" description="Basic and acidic residues" evidence="11">
    <location>
        <begin position="347"/>
        <end position="399"/>
    </location>
</feature>